<comment type="subcellular location">
    <subcellularLocation>
        <location evidence="1 17">Cell membrane</location>
        <topology evidence="1 17">Multi-pass membrane protein</topology>
    </subcellularLocation>
</comment>
<protein>
    <recommendedName>
        <fullName evidence="4 17">Undecaprenyl-diphosphatase</fullName>
        <ecNumber evidence="3 17">3.6.1.27</ecNumber>
    </recommendedName>
    <alternativeName>
        <fullName evidence="15 17">Bacitracin resistance protein</fullName>
    </alternativeName>
    <alternativeName>
        <fullName evidence="14 17">Undecaprenyl pyrophosphate phosphatase</fullName>
    </alternativeName>
</protein>
<dbReference type="GO" id="GO:0008360">
    <property type="term" value="P:regulation of cell shape"/>
    <property type="evidence" value="ECO:0007669"/>
    <property type="project" value="UniProtKB-KW"/>
</dbReference>
<dbReference type="AlphaFoldDB" id="A0A1F4S829"/>
<dbReference type="GO" id="GO:0005886">
    <property type="term" value="C:plasma membrane"/>
    <property type="evidence" value="ECO:0007669"/>
    <property type="project" value="UniProtKB-SubCell"/>
</dbReference>
<evidence type="ECO:0000256" key="7">
    <source>
        <dbReference type="ARBA" id="ARBA00022801"/>
    </source>
</evidence>
<feature type="transmembrane region" description="Helical" evidence="17">
    <location>
        <begin position="207"/>
        <end position="229"/>
    </location>
</feature>
<name>A0A1F4S829_UNCSA</name>
<dbReference type="NCBIfam" id="TIGR00753">
    <property type="entry name" value="undec_PP_bacA"/>
    <property type="match status" value="1"/>
</dbReference>
<accession>A0A1F4S829</accession>
<evidence type="ECO:0000256" key="17">
    <source>
        <dbReference type="HAMAP-Rule" id="MF_01006"/>
    </source>
</evidence>
<comment type="function">
    <text evidence="17">Catalyzes the dephosphorylation of undecaprenyl diphosphate (UPP). Confers resistance to bacitracin.</text>
</comment>
<evidence type="ECO:0000313" key="18">
    <source>
        <dbReference type="EMBL" id="OGC16586.1"/>
    </source>
</evidence>
<reference evidence="18 19" key="1">
    <citation type="journal article" date="2016" name="Nat. Commun.">
        <title>Thousands of microbial genomes shed light on interconnected biogeochemical processes in an aquifer system.</title>
        <authorList>
            <person name="Anantharaman K."/>
            <person name="Brown C.T."/>
            <person name="Hug L.A."/>
            <person name="Sharon I."/>
            <person name="Castelle C.J."/>
            <person name="Probst A.J."/>
            <person name="Thomas B.C."/>
            <person name="Singh A."/>
            <person name="Wilkins M.J."/>
            <person name="Karaoz U."/>
            <person name="Brodie E.L."/>
            <person name="Williams K.H."/>
            <person name="Hubbard S.S."/>
            <person name="Banfield J.F."/>
        </authorList>
    </citation>
    <scope>NUCLEOTIDE SEQUENCE [LARGE SCALE GENOMIC DNA]</scope>
</reference>
<dbReference type="PANTHER" id="PTHR30622:SF3">
    <property type="entry name" value="UNDECAPRENYL-DIPHOSPHATASE"/>
    <property type="match status" value="1"/>
</dbReference>
<dbReference type="EMBL" id="MEUA01000006">
    <property type="protein sequence ID" value="OGC16586.1"/>
    <property type="molecule type" value="Genomic_DNA"/>
</dbReference>
<dbReference type="GO" id="GO:0071555">
    <property type="term" value="P:cell wall organization"/>
    <property type="evidence" value="ECO:0007669"/>
    <property type="project" value="UniProtKB-KW"/>
</dbReference>
<evidence type="ECO:0000256" key="10">
    <source>
        <dbReference type="ARBA" id="ARBA00022989"/>
    </source>
</evidence>
<evidence type="ECO:0000256" key="3">
    <source>
        <dbReference type="ARBA" id="ARBA00012374"/>
    </source>
</evidence>
<evidence type="ECO:0000256" key="2">
    <source>
        <dbReference type="ARBA" id="ARBA00010621"/>
    </source>
</evidence>
<evidence type="ECO:0000256" key="16">
    <source>
        <dbReference type="ARBA" id="ARBA00047594"/>
    </source>
</evidence>
<dbReference type="PANTHER" id="PTHR30622">
    <property type="entry name" value="UNDECAPRENYL-DIPHOSPHATASE"/>
    <property type="match status" value="1"/>
</dbReference>
<keyword evidence="9 17" id="KW-0573">Peptidoglycan synthesis</keyword>
<dbReference type="Pfam" id="PF02673">
    <property type="entry name" value="BacA"/>
    <property type="match status" value="1"/>
</dbReference>
<keyword evidence="13 17" id="KW-0961">Cell wall biogenesis/degradation</keyword>
<evidence type="ECO:0000256" key="11">
    <source>
        <dbReference type="ARBA" id="ARBA00023136"/>
    </source>
</evidence>
<evidence type="ECO:0000256" key="12">
    <source>
        <dbReference type="ARBA" id="ARBA00023251"/>
    </source>
</evidence>
<evidence type="ECO:0000256" key="4">
    <source>
        <dbReference type="ARBA" id="ARBA00021581"/>
    </source>
</evidence>
<keyword evidence="11 17" id="KW-0472">Membrane</keyword>
<keyword evidence="10 17" id="KW-1133">Transmembrane helix</keyword>
<feature type="transmembrane region" description="Helical" evidence="17">
    <location>
        <begin position="175"/>
        <end position="195"/>
    </location>
</feature>
<dbReference type="EC" id="3.6.1.27" evidence="3 17"/>
<dbReference type="HAMAP" id="MF_01006">
    <property type="entry name" value="Undec_diphosphatase"/>
    <property type="match status" value="1"/>
</dbReference>
<sequence>MDILHSIIIGIVEGITEFLPISSTAHMVLAAKVLNIAQSDFVKSFEIIIQFGAILSVLVLYWKRFLVDFESLKRIIAAFIPTAILGFTLYKFIKGYLISNETIIVWSLLLGGIFLIIFELFHKESEMAVEDISKIPYSKCITIGLFQSFAMFPGVSRSAATIIGGLSLGLKRKTIVEFSFLLAVPTMLAASALDVLKTGHSFTLNQIGVLAIGFVVSFIIALFSIEFLLRYIKKHSFIFFGVYRIIIALVFMFGLK</sequence>
<dbReference type="NCBIfam" id="NF001390">
    <property type="entry name" value="PRK00281.1-4"/>
    <property type="match status" value="1"/>
</dbReference>
<dbReference type="Proteomes" id="UP000177905">
    <property type="component" value="Unassembled WGS sequence"/>
</dbReference>
<keyword evidence="8 17" id="KW-0133">Cell shape</keyword>
<comment type="catalytic activity">
    <reaction evidence="16 17">
        <text>di-trans,octa-cis-undecaprenyl diphosphate + H2O = di-trans,octa-cis-undecaprenyl phosphate + phosphate + H(+)</text>
        <dbReference type="Rhea" id="RHEA:28094"/>
        <dbReference type="ChEBI" id="CHEBI:15377"/>
        <dbReference type="ChEBI" id="CHEBI:15378"/>
        <dbReference type="ChEBI" id="CHEBI:43474"/>
        <dbReference type="ChEBI" id="CHEBI:58405"/>
        <dbReference type="ChEBI" id="CHEBI:60392"/>
        <dbReference type="EC" id="3.6.1.27"/>
    </reaction>
</comment>
<dbReference type="GO" id="GO:0009252">
    <property type="term" value="P:peptidoglycan biosynthetic process"/>
    <property type="evidence" value="ECO:0007669"/>
    <property type="project" value="UniProtKB-KW"/>
</dbReference>
<comment type="caution">
    <text evidence="18">The sequence shown here is derived from an EMBL/GenBank/DDBJ whole genome shotgun (WGS) entry which is preliminary data.</text>
</comment>
<dbReference type="InterPro" id="IPR003824">
    <property type="entry name" value="UppP"/>
</dbReference>
<comment type="miscellaneous">
    <text evidence="17">Bacitracin is thought to be involved in the inhibition of peptidoglycan synthesis by sequestering undecaprenyl diphosphate, thereby reducing the pool of lipid carrier available.</text>
</comment>
<organism evidence="18 19">
    <name type="scientific">candidate division WOR-1 bacterium RIFOXYB2_FULL_36_35</name>
    <dbReference type="NCBI Taxonomy" id="1802578"/>
    <lineage>
        <taxon>Bacteria</taxon>
        <taxon>Bacillati</taxon>
        <taxon>Saganbacteria</taxon>
    </lineage>
</organism>
<feature type="transmembrane region" description="Helical" evidence="17">
    <location>
        <begin position="104"/>
        <end position="121"/>
    </location>
</feature>
<proteinExistence type="inferred from homology"/>
<evidence type="ECO:0000313" key="19">
    <source>
        <dbReference type="Proteomes" id="UP000177905"/>
    </source>
</evidence>
<evidence type="ECO:0000256" key="15">
    <source>
        <dbReference type="ARBA" id="ARBA00032932"/>
    </source>
</evidence>
<keyword evidence="12 17" id="KW-0046">Antibiotic resistance</keyword>
<feature type="transmembrane region" description="Helical" evidence="17">
    <location>
        <begin position="6"/>
        <end position="29"/>
    </location>
</feature>
<dbReference type="GO" id="GO:0046677">
    <property type="term" value="P:response to antibiotic"/>
    <property type="evidence" value="ECO:0007669"/>
    <property type="project" value="UniProtKB-UniRule"/>
</dbReference>
<evidence type="ECO:0000256" key="5">
    <source>
        <dbReference type="ARBA" id="ARBA00022475"/>
    </source>
</evidence>
<evidence type="ECO:0000256" key="13">
    <source>
        <dbReference type="ARBA" id="ARBA00023316"/>
    </source>
</evidence>
<feature type="transmembrane region" description="Helical" evidence="17">
    <location>
        <begin position="74"/>
        <end position="92"/>
    </location>
</feature>
<keyword evidence="6 17" id="KW-0812">Transmembrane</keyword>
<comment type="similarity">
    <text evidence="2 17">Belongs to the UppP family.</text>
</comment>
<gene>
    <name evidence="17" type="primary">uppP</name>
    <name evidence="18" type="ORF">A2290_06710</name>
</gene>
<feature type="transmembrane region" description="Helical" evidence="17">
    <location>
        <begin position="41"/>
        <end position="62"/>
    </location>
</feature>
<feature type="transmembrane region" description="Helical" evidence="17">
    <location>
        <begin position="236"/>
        <end position="255"/>
    </location>
</feature>
<evidence type="ECO:0000256" key="14">
    <source>
        <dbReference type="ARBA" id="ARBA00032707"/>
    </source>
</evidence>
<dbReference type="GO" id="GO:0050380">
    <property type="term" value="F:undecaprenyl-diphosphatase activity"/>
    <property type="evidence" value="ECO:0007669"/>
    <property type="project" value="UniProtKB-UniRule"/>
</dbReference>
<keyword evidence="5 17" id="KW-1003">Cell membrane</keyword>
<evidence type="ECO:0000256" key="1">
    <source>
        <dbReference type="ARBA" id="ARBA00004651"/>
    </source>
</evidence>
<evidence type="ECO:0000256" key="8">
    <source>
        <dbReference type="ARBA" id="ARBA00022960"/>
    </source>
</evidence>
<keyword evidence="7 17" id="KW-0378">Hydrolase</keyword>
<evidence type="ECO:0000256" key="9">
    <source>
        <dbReference type="ARBA" id="ARBA00022984"/>
    </source>
</evidence>
<evidence type="ECO:0000256" key="6">
    <source>
        <dbReference type="ARBA" id="ARBA00022692"/>
    </source>
</evidence>